<evidence type="ECO:0000256" key="6">
    <source>
        <dbReference type="ARBA" id="ARBA00022723"/>
    </source>
</evidence>
<evidence type="ECO:0000256" key="12">
    <source>
        <dbReference type="SAM" id="MobiDB-lite"/>
    </source>
</evidence>
<evidence type="ECO:0000256" key="4">
    <source>
        <dbReference type="ARBA" id="ARBA00012483"/>
    </source>
</evidence>
<keyword evidence="7 11" id="KW-0863">Zinc-finger</keyword>
<keyword evidence="16" id="KW-1185">Reference proteome</keyword>
<feature type="transmembrane region" description="Helical" evidence="13">
    <location>
        <begin position="190"/>
        <end position="207"/>
    </location>
</feature>
<dbReference type="GO" id="GO:0016567">
    <property type="term" value="P:protein ubiquitination"/>
    <property type="evidence" value="ECO:0007669"/>
    <property type="project" value="UniProtKB-UniPathway"/>
</dbReference>
<dbReference type="InterPro" id="IPR045103">
    <property type="entry name" value="RNF5/RNF185-like"/>
</dbReference>
<dbReference type="SMART" id="SM00184">
    <property type="entry name" value="RING"/>
    <property type="match status" value="1"/>
</dbReference>
<dbReference type="Pfam" id="PF00097">
    <property type="entry name" value="zf-C3HC4"/>
    <property type="match status" value="1"/>
</dbReference>
<keyword evidence="8" id="KW-0833">Ubl conjugation pathway</keyword>
<comment type="catalytic activity">
    <reaction evidence="1">
        <text>S-ubiquitinyl-[E2 ubiquitin-conjugating enzyme]-L-cysteine + [acceptor protein]-L-lysine = [E2 ubiquitin-conjugating enzyme]-L-cysteine + N(6)-ubiquitinyl-[acceptor protein]-L-lysine.</text>
        <dbReference type="EC" id="2.3.2.27"/>
    </reaction>
</comment>
<dbReference type="PROSITE" id="PS00518">
    <property type="entry name" value="ZF_RING_1"/>
    <property type="match status" value="1"/>
</dbReference>
<sequence length="208" mass="23094">MESETSASSTEKTSEGSGGSPASPAFECNICFDTAQDPVVTLCGHLFCWPCIYKWLELHPDQPSCPVCKAAITREKLVPLYGRGKEKVDPRTRPPTGEDIPERPRGQRGESVRQSSPGFHGYHDNPFGPYGMPHFGPHGPGNWHTNMGGINFGFGFFPFGMQFTGGSFGYQNNLGPQRPLTPQEQRDQQLSRFMFTLGIFILFVFLLM</sequence>
<dbReference type="RefSeq" id="XP_004344135.1">
    <property type="nucleotide sequence ID" value="XM_004344085.1"/>
</dbReference>
<keyword evidence="5" id="KW-0808">Transferase</keyword>
<feature type="compositionally biased region" description="Basic and acidic residues" evidence="12">
    <location>
        <begin position="82"/>
        <end position="92"/>
    </location>
</feature>
<evidence type="ECO:0000256" key="5">
    <source>
        <dbReference type="ARBA" id="ARBA00022679"/>
    </source>
</evidence>
<evidence type="ECO:0000256" key="1">
    <source>
        <dbReference type="ARBA" id="ARBA00000900"/>
    </source>
</evidence>
<dbReference type="OrthoDB" id="302966at2759"/>
<dbReference type="SUPFAM" id="SSF57850">
    <property type="entry name" value="RING/U-box"/>
    <property type="match status" value="1"/>
</dbReference>
<reference evidence="15 16" key="1">
    <citation type="journal article" date="2013" name="Genome Biol.">
        <title>Genome of Acanthamoeba castellanii highlights extensive lateral gene transfer and early evolution of tyrosine kinase signaling.</title>
        <authorList>
            <person name="Clarke M."/>
            <person name="Lohan A.J."/>
            <person name="Liu B."/>
            <person name="Lagkouvardos I."/>
            <person name="Roy S."/>
            <person name="Zafar N."/>
            <person name="Bertelli C."/>
            <person name="Schilde C."/>
            <person name="Kianianmomeni A."/>
            <person name="Burglin T.R."/>
            <person name="Frech C."/>
            <person name="Turcotte B."/>
            <person name="Kopec K.O."/>
            <person name="Synnott J.M."/>
            <person name="Choo C."/>
            <person name="Paponov I."/>
            <person name="Finkler A."/>
            <person name="Soon Heng Tan C."/>
            <person name="Hutchins A.P."/>
            <person name="Weinmeier T."/>
            <person name="Rattei T."/>
            <person name="Chu J.S."/>
            <person name="Gimenez G."/>
            <person name="Irimia M."/>
            <person name="Rigden D.J."/>
            <person name="Fitzpatrick D.A."/>
            <person name="Lorenzo-Morales J."/>
            <person name="Bateman A."/>
            <person name="Chiu C.H."/>
            <person name="Tang P."/>
            <person name="Hegemann P."/>
            <person name="Fromm H."/>
            <person name="Raoult D."/>
            <person name="Greub G."/>
            <person name="Miranda-Saavedra D."/>
            <person name="Chen N."/>
            <person name="Nash P."/>
            <person name="Ginger M.L."/>
            <person name="Horn M."/>
            <person name="Schaap P."/>
            <person name="Caler L."/>
            <person name="Loftus B."/>
        </authorList>
    </citation>
    <scope>NUCLEOTIDE SEQUENCE [LARGE SCALE GENOMIC DNA]</scope>
    <source>
        <strain evidence="15 16">Neff</strain>
    </source>
</reference>
<dbReference type="InterPro" id="IPR017907">
    <property type="entry name" value="Znf_RING_CS"/>
</dbReference>
<gene>
    <name evidence="15" type="ORF">ACA1_054780</name>
</gene>
<dbReference type="EMBL" id="KB007909">
    <property type="protein sequence ID" value="ELR20732.1"/>
    <property type="molecule type" value="Genomic_DNA"/>
</dbReference>
<evidence type="ECO:0000256" key="8">
    <source>
        <dbReference type="ARBA" id="ARBA00022786"/>
    </source>
</evidence>
<dbReference type="GO" id="GO:0006511">
    <property type="term" value="P:ubiquitin-dependent protein catabolic process"/>
    <property type="evidence" value="ECO:0007669"/>
    <property type="project" value="InterPro"/>
</dbReference>
<evidence type="ECO:0000256" key="2">
    <source>
        <dbReference type="ARBA" id="ARBA00004308"/>
    </source>
</evidence>
<dbReference type="GeneID" id="14921602"/>
<name>L8H677_ACACF</name>
<dbReference type="Gene3D" id="3.30.40.10">
    <property type="entry name" value="Zinc/RING finger domain, C3HC4 (zinc finger)"/>
    <property type="match status" value="1"/>
</dbReference>
<dbReference type="GO" id="GO:0008270">
    <property type="term" value="F:zinc ion binding"/>
    <property type="evidence" value="ECO:0007669"/>
    <property type="project" value="UniProtKB-KW"/>
</dbReference>
<dbReference type="InterPro" id="IPR013083">
    <property type="entry name" value="Znf_RING/FYVE/PHD"/>
</dbReference>
<comment type="pathway">
    <text evidence="3">Protein modification; protein ubiquitination.</text>
</comment>
<feature type="domain" description="RING-type" evidence="14">
    <location>
        <begin position="28"/>
        <end position="69"/>
    </location>
</feature>
<evidence type="ECO:0000259" key="14">
    <source>
        <dbReference type="PROSITE" id="PS50089"/>
    </source>
</evidence>
<dbReference type="PROSITE" id="PS50089">
    <property type="entry name" value="ZF_RING_2"/>
    <property type="match status" value="1"/>
</dbReference>
<evidence type="ECO:0000256" key="13">
    <source>
        <dbReference type="SAM" id="Phobius"/>
    </source>
</evidence>
<dbReference type="AlphaFoldDB" id="L8H677"/>
<dbReference type="OMA" id="GLNIPHR"/>
<keyword evidence="10 13" id="KW-0472">Membrane</keyword>
<keyword evidence="6" id="KW-0479">Metal-binding</keyword>
<feature type="compositionally biased region" description="Basic and acidic residues" evidence="12">
    <location>
        <begin position="100"/>
        <end position="111"/>
    </location>
</feature>
<dbReference type="GO" id="GO:0005783">
    <property type="term" value="C:endoplasmic reticulum"/>
    <property type="evidence" value="ECO:0007669"/>
    <property type="project" value="InterPro"/>
</dbReference>
<dbReference type="VEuPathDB" id="AmoebaDB:ACA1_054780"/>
<evidence type="ECO:0000313" key="16">
    <source>
        <dbReference type="Proteomes" id="UP000011083"/>
    </source>
</evidence>
<feature type="region of interest" description="Disordered" evidence="12">
    <location>
        <begin position="82"/>
        <end position="118"/>
    </location>
</feature>
<keyword evidence="13" id="KW-0812">Transmembrane</keyword>
<comment type="subcellular location">
    <subcellularLocation>
        <location evidence="2">Endomembrane system</location>
    </subcellularLocation>
</comment>
<keyword evidence="9" id="KW-0862">Zinc</keyword>
<feature type="compositionally biased region" description="Low complexity" evidence="12">
    <location>
        <begin position="1"/>
        <end position="11"/>
    </location>
</feature>
<proteinExistence type="predicted"/>
<dbReference type="InterPro" id="IPR018957">
    <property type="entry name" value="Znf_C3HC4_RING-type"/>
</dbReference>
<keyword evidence="13" id="KW-1133">Transmembrane helix</keyword>
<dbReference type="UniPathway" id="UPA00143"/>
<evidence type="ECO:0000256" key="11">
    <source>
        <dbReference type="PROSITE-ProRule" id="PRU00175"/>
    </source>
</evidence>
<evidence type="ECO:0000313" key="15">
    <source>
        <dbReference type="EMBL" id="ELR20732.1"/>
    </source>
</evidence>
<dbReference type="STRING" id="1257118.L8H677"/>
<evidence type="ECO:0000256" key="7">
    <source>
        <dbReference type="ARBA" id="ARBA00022771"/>
    </source>
</evidence>
<protein>
    <recommendedName>
        <fullName evidence="4">RING-type E3 ubiquitin transferase</fullName>
        <ecNumber evidence="4">2.3.2.27</ecNumber>
    </recommendedName>
</protein>
<organism evidence="15 16">
    <name type="scientific">Acanthamoeba castellanii (strain ATCC 30010 / Neff)</name>
    <dbReference type="NCBI Taxonomy" id="1257118"/>
    <lineage>
        <taxon>Eukaryota</taxon>
        <taxon>Amoebozoa</taxon>
        <taxon>Discosea</taxon>
        <taxon>Longamoebia</taxon>
        <taxon>Centramoebida</taxon>
        <taxon>Acanthamoebidae</taxon>
        <taxon>Acanthamoeba</taxon>
    </lineage>
</organism>
<accession>L8H677</accession>
<dbReference type="Proteomes" id="UP000011083">
    <property type="component" value="Unassembled WGS sequence"/>
</dbReference>
<feature type="region of interest" description="Disordered" evidence="12">
    <location>
        <begin position="1"/>
        <end position="21"/>
    </location>
</feature>
<dbReference type="InterPro" id="IPR001841">
    <property type="entry name" value="Znf_RING"/>
</dbReference>
<evidence type="ECO:0000256" key="9">
    <source>
        <dbReference type="ARBA" id="ARBA00022833"/>
    </source>
</evidence>
<dbReference type="KEGG" id="acan:ACA1_054780"/>
<evidence type="ECO:0000256" key="10">
    <source>
        <dbReference type="ARBA" id="ARBA00023136"/>
    </source>
</evidence>
<dbReference type="GO" id="GO:0061630">
    <property type="term" value="F:ubiquitin protein ligase activity"/>
    <property type="evidence" value="ECO:0007669"/>
    <property type="project" value="UniProtKB-EC"/>
</dbReference>
<dbReference type="EC" id="2.3.2.27" evidence="4"/>
<evidence type="ECO:0000256" key="3">
    <source>
        <dbReference type="ARBA" id="ARBA00004906"/>
    </source>
</evidence>
<dbReference type="PANTHER" id="PTHR12313">
    <property type="entry name" value="E3 UBIQUITIN-PROTEIN LIGASE RNF5-RELATED"/>
    <property type="match status" value="1"/>
</dbReference>
<dbReference type="CDD" id="cd16745">
    <property type="entry name" value="RING-HC_AtRMA-like"/>
    <property type="match status" value="1"/>
</dbReference>